<dbReference type="AlphaFoldDB" id="A0A4P6M3Y7"/>
<dbReference type="KEGG" id="bpro:PMF13cell1_05468"/>
<reference evidence="1 2" key="1">
    <citation type="submission" date="2019-01" db="EMBL/GenBank/DDBJ databases">
        <title>PMF-metabolizing Aryl O-demethylase.</title>
        <authorList>
            <person name="Kim M."/>
        </authorList>
    </citation>
    <scope>NUCLEOTIDE SEQUENCE [LARGE SCALE GENOMIC DNA]</scope>
    <source>
        <strain evidence="1 2">PMF1</strain>
    </source>
</reference>
<evidence type="ECO:0000313" key="2">
    <source>
        <dbReference type="Proteomes" id="UP000289794"/>
    </source>
</evidence>
<dbReference type="Gene3D" id="3.20.20.80">
    <property type="entry name" value="Glycosidases"/>
    <property type="match status" value="1"/>
</dbReference>
<proteinExistence type="predicted"/>
<dbReference type="SUPFAM" id="SSF51445">
    <property type="entry name" value="(Trans)glycosidases"/>
    <property type="match status" value="1"/>
</dbReference>
<dbReference type="InterPro" id="IPR017853">
    <property type="entry name" value="GH"/>
</dbReference>
<gene>
    <name evidence="1" type="ORF">PMF13cell1_05468</name>
</gene>
<name>A0A4P6M3Y7_9FIRM</name>
<dbReference type="EMBL" id="CP035945">
    <property type="protein sequence ID" value="QBE99874.1"/>
    <property type="molecule type" value="Genomic_DNA"/>
</dbReference>
<dbReference type="RefSeq" id="WP_130182796.1">
    <property type="nucleotide sequence ID" value="NZ_CP035945.1"/>
</dbReference>
<dbReference type="Proteomes" id="UP000289794">
    <property type="component" value="Chromosome"/>
</dbReference>
<evidence type="ECO:0008006" key="3">
    <source>
        <dbReference type="Google" id="ProtNLM"/>
    </source>
</evidence>
<accession>A0A4P6M3Y7</accession>
<sequence length="718" mass="83081">MKKFLIGAVSLIILVLFLNTAYYQWGVYVDLHPGKKADTFTSVKGKEILVDEGKGMEPFEIKGVDLGAGIPGHFATEYAIDKETYMRWFGMIQDMGANTIRVYTILSSDFYEAVYEYNRNNPNPLYIIHGVWVNDYIQNSHVDAFDDSFLKIFKEDCRTLVDVIHGRKKMNLGYSTSNASGSYTKDISQWVLGYILGVEWEDVTVAYTDHMQRQKSAYQGEYMYTTKDATPFEAMLAEVGDQIIKYESKKYKEQRLVAFSNWPTTDPMDYPEEINQLFMKCAKVDVEHIASTDKFLSGQFASYHVYSYYPDYLSHYDSWTEEIPFADDYLQEDGSYNTYGIYLEMLNRHHTMPVVISEFGVPTSRGRAQLDFHTARSQGYMSEKEQGNALVSSYQDIKKAGCAGSVIFSWQDEWFKRTWNTMANVDLTKTAYWSDFQTNEQFFGLLSFDPGEDESVCYTDGDTAEWSGDDVLSESGEYALSMKYDEKFIYFRIHKENLDLENEKIYIPLDITPKSGSYYAEGEDVKFNRQADFLVVLDGRENSHVLVQQRYDVFRVVYSEAYGEENPFFEPPDKDTPVFDKIYMALQIGNVNASEEEDRMSEKFETGSLTYGNGDPYDPEYNSVSDFIVNGDDIELRLPWDLLNFSNPSQMQIHDDYYENYGIENLSVRGIYAGIGTETGKDSRISMEWKELKGWGKNPAYHERLKQSYYMMQDIWKK</sequence>
<organism evidence="1 2">
    <name type="scientific">Blautia producta</name>
    <dbReference type="NCBI Taxonomy" id="33035"/>
    <lineage>
        <taxon>Bacteria</taxon>
        <taxon>Bacillati</taxon>
        <taxon>Bacillota</taxon>
        <taxon>Clostridia</taxon>
        <taxon>Lachnospirales</taxon>
        <taxon>Lachnospiraceae</taxon>
        <taxon>Blautia</taxon>
    </lineage>
</organism>
<evidence type="ECO:0000313" key="1">
    <source>
        <dbReference type="EMBL" id="QBE99874.1"/>
    </source>
</evidence>
<protein>
    <recommendedName>
        <fullName evidence="3">Family 2 glycosyl transferase</fullName>
    </recommendedName>
</protein>